<protein>
    <submittedName>
        <fullName evidence="2">Cell wall integrity/stress response component-like protein</fullName>
    </submittedName>
</protein>
<feature type="region of interest" description="Disordered" evidence="1">
    <location>
        <begin position="352"/>
        <end position="440"/>
    </location>
</feature>
<reference evidence="2" key="1">
    <citation type="submission" date="2022-08" db="EMBL/GenBank/DDBJ databases">
        <title>Novel sulphate-reducing endosymbionts in the free-living metamonad Anaeramoeba.</title>
        <authorList>
            <person name="Jerlstrom-Hultqvist J."/>
            <person name="Cepicka I."/>
            <person name="Gallot-Lavallee L."/>
            <person name="Salas-Leiva D."/>
            <person name="Curtis B.A."/>
            <person name="Zahonova K."/>
            <person name="Pipaliya S."/>
            <person name="Dacks J."/>
            <person name="Roger A.J."/>
        </authorList>
    </citation>
    <scope>NUCLEOTIDE SEQUENCE</scope>
    <source>
        <strain evidence="2">Busselton2</strain>
    </source>
</reference>
<evidence type="ECO:0000313" key="3">
    <source>
        <dbReference type="Proteomes" id="UP001146793"/>
    </source>
</evidence>
<feature type="compositionally biased region" description="Basic residues" evidence="1">
    <location>
        <begin position="362"/>
        <end position="402"/>
    </location>
</feature>
<feature type="compositionally biased region" description="Basic and acidic residues" evidence="1">
    <location>
        <begin position="581"/>
        <end position="610"/>
    </location>
</feature>
<feature type="compositionally biased region" description="Basic residues" evidence="1">
    <location>
        <begin position="423"/>
        <end position="432"/>
    </location>
</feature>
<evidence type="ECO:0000256" key="1">
    <source>
        <dbReference type="SAM" id="MobiDB-lite"/>
    </source>
</evidence>
<organism evidence="2 3">
    <name type="scientific">Anaeramoeba flamelloides</name>
    <dbReference type="NCBI Taxonomy" id="1746091"/>
    <lineage>
        <taxon>Eukaryota</taxon>
        <taxon>Metamonada</taxon>
        <taxon>Anaeramoebidae</taxon>
        <taxon>Anaeramoeba</taxon>
    </lineage>
</organism>
<feature type="region of interest" description="Disordered" evidence="1">
    <location>
        <begin position="455"/>
        <end position="500"/>
    </location>
</feature>
<feature type="region of interest" description="Disordered" evidence="1">
    <location>
        <begin position="679"/>
        <end position="699"/>
    </location>
</feature>
<dbReference type="AlphaFoldDB" id="A0AAV7ZS65"/>
<gene>
    <name evidence="2" type="ORF">M0812_09042</name>
</gene>
<feature type="region of interest" description="Disordered" evidence="1">
    <location>
        <begin position="128"/>
        <end position="158"/>
    </location>
</feature>
<dbReference type="EMBL" id="JANTQA010000023">
    <property type="protein sequence ID" value="KAJ3443208.1"/>
    <property type="molecule type" value="Genomic_DNA"/>
</dbReference>
<feature type="compositionally biased region" description="Basic and acidic residues" evidence="1">
    <location>
        <begin position="679"/>
        <end position="690"/>
    </location>
</feature>
<dbReference type="Proteomes" id="UP001146793">
    <property type="component" value="Unassembled WGS sequence"/>
</dbReference>
<evidence type="ECO:0000313" key="2">
    <source>
        <dbReference type="EMBL" id="KAJ3443208.1"/>
    </source>
</evidence>
<feature type="region of interest" description="Disordered" evidence="1">
    <location>
        <begin position="891"/>
        <end position="911"/>
    </location>
</feature>
<comment type="caution">
    <text evidence="2">The sequence shown here is derived from an EMBL/GenBank/DDBJ whole genome shotgun (WGS) entry which is preliminary data.</text>
</comment>
<name>A0AAV7ZS65_9EUKA</name>
<feature type="compositionally biased region" description="Basic residues" evidence="1">
    <location>
        <begin position="491"/>
        <end position="500"/>
    </location>
</feature>
<feature type="region of interest" description="Disordered" evidence="1">
    <location>
        <begin position="563"/>
        <end position="610"/>
    </location>
</feature>
<accession>A0AAV7ZS65</accession>
<proteinExistence type="predicted"/>
<sequence>MSLEFYPLLWDFGEYLDSHVLPKELFRADHQAKKFVSRCLPESLSDSPQLNRYLQLIQQMFIQNGAFIHPTTKKSAKKSKTVSCKKFYLSEVWSDILRKDTFDSDFSFSDTDSGFESDFEKYLHGGSKSKYPEITQKNKNKKSSPKSNKTPSKKSIENTRANRTIGVLGFRLTKLLQTKPYSREDLAEKTEFSKQRVCTVLSIYKLLNLVVEDMNENLLYWNSEQSLLIPDLQKYLKNLIFAKNYRRKLAKKVLYLSKKLGEKYEKRTESQTKCRDVVELIKKNVGQSANPNTIDLKCKDYPRNMLPKIQKIKHKLRQFKKRRVHFEKVDSKKKLKKISAQTFNKILTDSKYKGKGNGKVQGKGKIKSKSEKKKKKKMKIKLASKSKSVKKKKTKKLKKHKAFSGYKLYPKHSKSFQDYSELRKKREQKKRSRIENMKYNERRFKRIDFDNGNKKDEFYYRNKKRNKTKSKKKKLKLKKDHYKKNEDQQKPRKKLQFYKNQKKMKYLKKNYDQDSNSDFDSFSDSISDSLTESFTDSFKDSFTDSFSDSLTDSFSDIKFSSFKKKTEKSVDVDVSEGSGNTKEKRTEKEQELKQEKGKGKGKERVKERGKELKKDIVIKKEITIGSNFEKKEKQDIDIKELNEKLKDTKLIQSTSNSNKKTIEKTTNDLIEKKTNDLNEKTTNDLNEKPNDLNANQDDGDLNKNIYEFDSEEDVDQVDIIVDIFLDEKFDQNRQLAKMLLQNQTNPKEQVENGLSPLCPTDNIGNFSESEIIESYDPESGIYCSDLFESSVTTFYSISNKSENEEFNNNNVDLNDVNENDNNVDGNKDENENDNTILLLPNINYNAQEEEKDFPDISLASSLEKIFFEKPNLNSTKNFNLSTPIIDDWDSDKENDFQKSFNDENSDIDKFV</sequence>
<feature type="compositionally biased region" description="Basic residues" evidence="1">
    <location>
        <begin position="461"/>
        <end position="482"/>
    </location>
</feature>